<gene>
    <name evidence="1" type="ORF">BDI24065_06313</name>
</gene>
<keyword evidence="2" id="KW-1185">Reference proteome</keyword>
<dbReference type="Proteomes" id="UP000494125">
    <property type="component" value="Unassembled WGS sequence"/>
</dbReference>
<dbReference type="RefSeq" id="WP_151051992.1">
    <property type="nucleotide sequence ID" value="NZ_CABVPN010000056.1"/>
</dbReference>
<organism evidence="1 2">
    <name type="scientific">Burkholderia diffusa</name>
    <dbReference type="NCBI Taxonomy" id="488732"/>
    <lineage>
        <taxon>Bacteria</taxon>
        <taxon>Pseudomonadati</taxon>
        <taxon>Pseudomonadota</taxon>
        <taxon>Betaproteobacteria</taxon>
        <taxon>Burkholderiales</taxon>
        <taxon>Burkholderiaceae</taxon>
        <taxon>Burkholderia</taxon>
        <taxon>Burkholderia cepacia complex</taxon>
    </lineage>
</organism>
<dbReference type="AlphaFoldDB" id="A0A6P2R058"/>
<reference evidence="1 2" key="1">
    <citation type="submission" date="2019-09" db="EMBL/GenBank/DDBJ databases">
        <authorList>
            <person name="Depoorter E."/>
        </authorList>
    </citation>
    <scope>NUCLEOTIDE SEQUENCE [LARGE SCALE GENOMIC DNA]</scope>
    <source>
        <strain evidence="1">LMG 24065</strain>
    </source>
</reference>
<sequence length="87" mass="9613">MYKAIIPATDWYFAHPRVNEQERPVVWNLAAWGLKEDGEVIGLVGAFGPQHAAEGKTPHLVSVPPVAGAYLHRSQLTPVELEQATKR</sequence>
<dbReference type="EMBL" id="CABVPN010000056">
    <property type="protein sequence ID" value="VWC29698.1"/>
    <property type="molecule type" value="Genomic_DNA"/>
</dbReference>
<name>A0A6P2R058_9BURK</name>
<dbReference type="GeneID" id="93031405"/>
<protein>
    <submittedName>
        <fullName evidence="1">Uncharacterized protein</fullName>
    </submittedName>
</protein>
<evidence type="ECO:0000313" key="1">
    <source>
        <dbReference type="EMBL" id="VWC29698.1"/>
    </source>
</evidence>
<accession>A0A6P2R058</accession>
<proteinExistence type="predicted"/>
<evidence type="ECO:0000313" key="2">
    <source>
        <dbReference type="Proteomes" id="UP000494125"/>
    </source>
</evidence>